<dbReference type="Gene3D" id="1.10.238.10">
    <property type="entry name" value="EF-hand"/>
    <property type="match status" value="1"/>
</dbReference>
<dbReference type="GO" id="GO:0033627">
    <property type="term" value="P:cell adhesion mediated by integrin"/>
    <property type="evidence" value="ECO:0007669"/>
    <property type="project" value="TreeGrafter"/>
</dbReference>
<dbReference type="Gene3D" id="2.60.40.1510">
    <property type="entry name" value="ntegrin, alpha v. Chain A, domain 3"/>
    <property type="match status" value="1"/>
</dbReference>
<keyword evidence="6" id="KW-0479">Metal-binding</keyword>
<dbReference type="PROSITE" id="PS50234">
    <property type="entry name" value="VWFA"/>
    <property type="match status" value="1"/>
</dbReference>
<dbReference type="FunFam" id="3.40.50.410:FF:000012">
    <property type="entry name" value="Integrin, alpha 10"/>
    <property type="match status" value="1"/>
</dbReference>
<feature type="transmembrane region" description="Helical" evidence="23">
    <location>
        <begin position="1627"/>
        <end position="1645"/>
    </location>
</feature>
<dbReference type="SMART" id="SM00327">
    <property type="entry name" value="VWA"/>
    <property type="match status" value="1"/>
</dbReference>
<reference evidence="27 28" key="1">
    <citation type="submission" date="2013-11" db="EMBL/GenBank/DDBJ databases">
        <title>The Damaraland mole rat (Fukomys damarensis) genome and evolution of African mole rats.</title>
        <authorList>
            <person name="Gladyshev V.N."/>
            <person name="Fang X."/>
        </authorList>
    </citation>
    <scope>NUCLEOTIDE SEQUENCE [LARGE SCALE GENOMIC DNA]</scope>
    <source>
        <tissue evidence="27">Liver</tissue>
    </source>
</reference>
<dbReference type="InterPro" id="IPR002035">
    <property type="entry name" value="VWF_A"/>
</dbReference>
<keyword evidence="8" id="KW-0677">Repeat</keyword>
<dbReference type="InterPro" id="IPR011992">
    <property type="entry name" value="EF-hand-dom_pair"/>
</dbReference>
<evidence type="ECO:0000256" key="22">
    <source>
        <dbReference type="PROSITE-ProRule" id="PRU00803"/>
    </source>
</evidence>
<proteinExistence type="inferred from homology"/>
<dbReference type="PRINTS" id="PR00453">
    <property type="entry name" value="VWFADOMAIN"/>
</dbReference>
<keyword evidence="13 23" id="KW-0401">Integrin</keyword>
<dbReference type="SUPFAM" id="SSF69318">
    <property type="entry name" value="Integrin alpha N-terminal domain"/>
    <property type="match status" value="1"/>
</dbReference>
<dbReference type="Pfam" id="PF13499">
    <property type="entry name" value="EF-hand_7"/>
    <property type="match status" value="1"/>
</dbReference>
<feature type="repeat" description="FG-GAP" evidence="22">
    <location>
        <begin position="648"/>
        <end position="699"/>
    </location>
</feature>
<dbReference type="SUPFAM" id="SSF69179">
    <property type="entry name" value="Integrin domains"/>
    <property type="match status" value="3"/>
</dbReference>
<dbReference type="GO" id="GO:0098609">
    <property type="term" value="P:cell-cell adhesion"/>
    <property type="evidence" value="ECO:0007669"/>
    <property type="project" value="TreeGrafter"/>
</dbReference>
<sequence>MESCSTEAQPGSGEHFIHSPLQDGPASPGLQNKSGEFGISSTDSIVETQDRASRTPVPRATRATSPSSKMGEQAFMEFKHSDKIKRMTENCTSVWPTPLPHPSLSHLLCSRGLGAERLGVNEISRPEKRNDHIHCCVGSLRHTVSCASDLTGGDWQSPEKDPGQAPHAKTVDGTDFKSSCCKCAPKLTPVIKRAGKTVPGFQEREPWRQRAEARGAEPGGSARRQDLSRPDPTRPSLAAMDLSRGLVVAWALSLWPGFTEAFNVDTRRPRVIVGPKTSFFGYTVQQHDIGGKKWLVVGAPLETNGHQKTGDIYKCPVTQGNCTKLNLGRVTLSNVSERKDNMRLGLSLATNPKDNSFLVGGLEPISTLVHESVPAGRCGVRGMAPSMPGPCDGSLHGPEEPGGPTREGPEMQACSPLWSHECGSSYYTTGMCSRVNANFRFSKTVAPALQRCQTYMDIVIVLDGSNSIYPWVEVQHFLINILKKFYIGPGQIQVGVVQYGEDAVHEFHLNDYKSVKDVVEAASHIEQRGGTETRTAFGIEFARSEAFQKGGRKGAKKVMIVITDGESHDSQDLEKVIQQSERDNVTRYAVAVLGYYNRRGINPEAFLNEIKYIASDPDDKHFFNVTDEAALKDIVDALGERIFSLEGTNKNETSFGLEMSQTGFSSHVVEDGILLGAVGAYDWNGAVLKETSGGKVIPLRESYLKEFPEELKNHGAYLGYTVTSVVSSRQGRVYVAGAPRFNHTGKVILFTMHNNRSLSIRQALRGEQIGSYFGSEITSVDLDDDGVTDVLLVGAPMYFSEGRERGKVYVYTVRQSRFVYNGMLKDSHSYQNSRFGASIASVRDLNQDSYNDVVVGAPLEDGHQGVIYIFHGSQGGILKTPKQRIAASELAPGLQYFGCSIHGQLDLNEDGLVDLAVGALGNAVILWSRPVVQINASLRFEPSKINIFHKDCKRSGRDATCLAAFLCFAPVFLAPHFQTATVGIRYNATMDERRYMPRAHLDEGSDQFTNRAALLSASQDHCQRINFHVLDTADYVKPVAFSVEYSLEDPEHGPVLDDGWPTTLRVSVPFWNGCSEDEHCVPDLVLDARSDLPTAMEYCQRALRKPAQDCSAYTLSFDTTVFIVESTRRRVAVEATLENRGENAYSAVLNISQSPNLQFASLIQKDDSDSSIECVNEERRLHKKVCNVSYPFFRAKAKVAFRLDFEFSKSVFLHHLEIQLSSGSDSDEQDSTKEDNTALLRFHLKYEADVLFTRGSSLSHYEVKANSSLERYDGFGPPFSCVFKIQNLGFFPIHGVTMKITVPVATRGGNRLLVLRDFLTDQANSSCNIWGNTTEYRPTPMEEDLSQLLQLNHSNSDVVSINCNVKLDPNQEVNFHLLGNLWLRSLKALKFRSLKITVNAALQRQFHSPFIFREVDPSRQVTFGISKQEDSQVPIWIVLGSTLGGLLLLALLVLALWKPSPPCQHRLAGLAAPWQRHGSTKVDEAHPTAPFHLDLWFYFTLQNWVLDFGRPIAMLVFPLQWFPLNKPSVGDYFHMAYNVTTPFLLLKLIERSPHTLPRSVIYVSISIFIMGASIHLVGDSVNHRLLFSGYQHHLSVRENPIIKNLKPETLIDSFELLYYYDEYLGHSMWYIPFFLILVMYFSGCFTASKAQSAMPKPALLLVAPSGLYYWYLVTEGQIFILFIFTFFAMLALVLHQKRRQLFLDSNGLFLFYSFAFTLLLVAKFLSQDQINEYKECFSLYDKQQRGNIKATDLLMAMRCLGASPTRGEVEQHLKTHAIDRNGELDFSTFLTIMHTQIKQEDPKKEILLAMLMADKEKKGYIMASELQSKLMKLGEKLTQKEVDELFKEADIKPSGKVKYDEFIQKITLPVQDY</sequence>
<dbReference type="GO" id="GO:0008305">
    <property type="term" value="C:integrin complex"/>
    <property type="evidence" value="ECO:0007669"/>
    <property type="project" value="InterPro"/>
</dbReference>
<dbReference type="InterPro" id="IPR002048">
    <property type="entry name" value="EF_hand_dom"/>
</dbReference>
<dbReference type="Gene3D" id="3.40.50.410">
    <property type="entry name" value="von Willebrand factor, type A domain"/>
    <property type="match status" value="1"/>
</dbReference>
<dbReference type="InterPro" id="IPR048285">
    <property type="entry name" value="Integrin_alpha_Ig-like_2"/>
</dbReference>
<feature type="repeat" description="FG-GAP" evidence="22">
    <location>
        <begin position="263"/>
        <end position="324"/>
    </location>
</feature>
<evidence type="ECO:0000256" key="5">
    <source>
        <dbReference type="ARBA" id="ARBA00022692"/>
    </source>
</evidence>
<evidence type="ECO:0000256" key="21">
    <source>
        <dbReference type="ARBA" id="ARBA00073015"/>
    </source>
</evidence>
<comment type="function">
    <text evidence="19">As part of the intermicrovillar adhesion complex/IMAC plays a role in epithelial brush border differentiation, controlling microvilli organization and length. Acts as a light chain for MYO7B and is required for efficient targeting of the IMAC to the tips of border brush microvilli.</text>
</comment>
<organism evidence="27 28">
    <name type="scientific">Fukomys damarensis</name>
    <name type="common">Damaraland mole rat</name>
    <name type="synonym">Cryptomys damarensis</name>
    <dbReference type="NCBI Taxonomy" id="885580"/>
    <lineage>
        <taxon>Eukaryota</taxon>
        <taxon>Metazoa</taxon>
        <taxon>Chordata</taxon>
        <taxon>Craniata</taxon>
        <taxon>Vertebrata</taxon>
        <taxon>Euteleostomi</taxon>
        <taxon>Mammalia</taxon>
        <taxon>Eutheria</taxon>
        <taxon>Euarchontoglires</taxon>
        <taxon>Glires</taxon>
        <taxon>Rodentia</taxon>
        <taxon>Hystricomorpha</taxon>
        <taxon>Bathyergidae</taxon>
        <taxon>Fukomys</taxon>
    </lineage>
</organism>
<evidence type="ECO:0000256" key="8">
    <source>
        <dbReference type="ARBA" id="ARBA00022737"/>
    </source>
</evidence>
<evidence type="ECO:0000313" key="27">
    <source>
        <dbReference type="EMBL" id="KFO25149.1"/>
    </source>
</evidence>
<dbReference type="Gene3D" id="2.130.10.130">
    <property type="entry name" value="Integrin alpha, N-terminal"/>
    <property type="match status" value="2"/>
</dbReference>
<dbReference type="SUPFAM" id="SSF53300">
    <property type="entry name" value="vWA-like"/>
    <property type="match status" value="1"/>
</dbReference>
<dbReference type="InterPro" id="IPR032695">
    <property type="entry name" value="Integrin_dom_sf"/>
</dbReference>
<feature type="domain" description="EF-hand" evidence="25">
    <location>
        <begin position="1801"/>
        <end position="1836"/>
    </location>
</feature>
<evidence type="ECO:0000259" key="25">
    <source>
        <dbReference type="PROSITE" id="PS50222"/>
    </source>
</evidence>
<dbReference type="Pfam" id="PF00092">
    <property type="entry name" value="VWA"/>
    <property type="match status" value="1"/>
</dbReference>
<protein>
    <recommendedName>
        <fullName evidence="21">Calmodulin-like protein 4</fullName>
    </recommendedName>
</protein>
<dbReference type="STRING" id="885580.ENSFDAP00000016404"/>
<name>A0A091CZA5_FUKDA</name>
<dbReference type="InterPro" id="IPR036465">
    <property type="entry name" value="vWFA_dom_sf"/>
</dbReference>
<keyword evidence="15" id="KW-1015">Disulfide bond</keyword>
<dbReference type="GO" id="GO:0005902">
    <property type="term" value="C:microvillus"/>
    <property type="evidence" value="ECO:0007669"/>
    <property type="project" value="UniProtKB-SubCell"/>
</dbReference>
<evidence type="ECO:0000256" key="7">
    <source>
        <dbReference type="ARBA" id="ARBA00022729"/>
    </source>
</evidence>
<feature type="transmembrane region" description="Helical" evidence="23">
    <location>
        <begin position="1560"/>
        <end position="1578"/>
    </location>
</feature>
<dbReference type="SUPFAM" id="SSF47473">
    <property type="entry name" value="EF-hand"/>
    <property type="match status" value="1"/>
</dbReference>
<feature type="repeat" description="FG-GAP" evidence="22">
    <location>
        <begin position="883"/>
        <end position="943"/>
    </location>
</feature>
<dbReference type="CDD" id="cd01469">
    <property type="entry name" value="vWA_integrins_alpha_subunit"/>
    <property type="match status" value="1"/>
</dbReference>
<evidence type="ECO:0000256" key="2">
    <source>
        <dbReference type="ARBA" id="ARBA00004479"/>
    </source>
</evidence>
<evidence type="ECO:0000256" key="3">
    <source>
        <dbReference type="ARBA" id="ARBA00008054"/>
    </source>
</evidence>
<dbReference type="Gene3D" id="2.60.40.1460">
    <property type="entry name" value="Integrin domains. Chain A, domain 2"/>
    <property type="match status" value="1"/>
</dbReference>
<keyword evidence="10" id="KW-0460">Magnesium</keyword>
<comment type="caution">
    <text evidence="23">Lacks conserved residue(s) required for the propagation of feature annotation.</text>
</comment>
<dbReference type="PROSITE" id="PS50222">
    <property type="entry name" value="EF_HAND_2"/>
    <property type="match status" value="2"/>
</dbReference>
<dbReference type="Pfam" id="PF01839">
    <property type="entry name" value="FG-GAP"/>
    <property type="match status" value="2"/>
</dbReference>
<feature type="transmembrane region" description="Helical" evidence="23">
    <location>
        <begin position="1657"/>
        <end position="1672"/>
    </location>
</feature>
<keyword evidence="16 23" id="KW-0675">Receptor</keyword>
<dbReference type="GO" id="GO:0009897">
    <property type="term" value="C:external side of plasma membrane"/>
    <property type="evidence" value="ECO:0007669"/>
    <property type="project" value="TreeGrafter"/>
</dbReference>
<feature type="repeat" description="FG-GAP" evidence="22">
    <location>
        <begin position="759"/>
        <end position="820"/>
    </location>
</feature>
<dbReference type="eggNOG" id="KOG3637">
    <property type="taxonomic scope" value="Eukaryota"/>
</dbReference>
<feature type="domain" description="EF-hand" evidence="25">
    <location>
        <begin position="1728"/>
        <end position="1763"/>
    </location>
</feature>
<dbReference type="InterPro" id="IPR013649">
    <property type="entry name" value="Integrin_alpha_Ig-like_1"/>
</dbReference>
<feature type="region of interest" description="Disordered" evidence="24">
    <location>
        <begin position="194"/>
        <end position="236"/>
    </location>
</feature>
<dbReference type="GO" id="GO:0007160">
    <property type="term" value="P:cell-matrix adhesion"/>
    <property type="evidence" value="ECO:0007669"/>
    <property type="project" value="TreeGrafter"/>
</dbReference>
<dbReference type="InterPro" id="IPR029255">
    <property type="entry name" value="CLN6"/>
</dbReference>
<dbReference type="Gene3D" id="1.20.5.930">
    <property type="entry name" value="Bicelle-embedded integrin alpha(iib) transmembrane segment"/>
    <property type="match status" value="1"/>
</dbReference>
<comment type="subunit">
    <text evidence="20">Interacts with MYO7B; the interaction mediates the association of CALML4 with the IMAC/intermicrovillar adhesion complex. Interacts with MYO7A.</text>
</comment>
<evidence type="ECO:0000256" key="23">
    <source>
        <dbReference type="RuleBase" id="RU003762"/>
    </source>
</evidence>
<gene>
    <name evidence="27" type="ORF">H920_13475</name>
</gene>
<dbReference type="EMBL" id="KN123400">
    <property type="protein sequence ID" value="KFO25149.1"/>
    <property type="molecule type" value="Genomic_DNA"/>
</dbReference>
<evidence type="ECO:0000256" key="19">
    <source>
        <dbReference type="ARBA" id="ARBA00054485"/>
    </source>
</evidence>
<feature type="compositionally biased region" description="Basic and acidic residues" evidence="24">
    <location>
        <begin position="202"/>
        <end position="215"/>
    </location>
</feature>
<accession>A0A091CZA5</accession>
<dbReference type="CDD" id="cd00051">
    <property type="entry name" value="EFh"/>
    <property type="match status" value="2"/>
</dbReference>
<feature type="compositionally biased region" description="Basic and acidic residues" evidence="24">
    <location>
        <begin position="223"/>
        <end position="232"/>
    </location>
</feature>
<feature type="transmembrane region" description="Helical" evidence="23">
    <location>
        <begin position="1707"/>
        <end position="1726"/>
    </location>
</feature>
<evidence type="ECO:0000313" key="28">
    <source>
        <dbReference type="Proteomes" id="UP000028990"/>
    </source>
</evidence>
<evidence type="ECO:0000256" key="1">
    <source>
        <dbReference type="ARBA" id="ARBA00004105"/>
    </source>
</evidence>
<keyword evidence="11 23" id="KW-0130">Cell adhesion</keyword>
<dbReference type="Proteomes" id="UP000028990">
    <property type="component" value="Unassembled WGS sequence"/>
</dbReference>
<dbReference type="GO" id="GO:0005509">
    <property type="term" value="F:calcium ion binding"/>
    <property type="evidence" value="ECO:0007669"/>
    <property type="project" value="InterPro"/>
</dbReference>
<evidence type="ECO:0000256" key="13">
    <source>
        <dbReference type="ARBA" id="ARBA00023037"/>
    </source>
</evidence>
<dbReference type="PANTHER" id="PTHR23220:SF21">
    <property type="entry name" value="INTEGRIN ALPHA-11"/>
    <property type="match status" value="1"/>
</dbReference>
<evidence type="ECO:0000256" key="9">
    <source>
        <dbReference type="ARBA" id="ARBA00022837"/>
    </source>
</evidence>
<dbReference type="InterPro" id="IPR028994">
    <property type="entry name" value="Integrin_alpha_N"/>
</dbReference>
<evidence type="ECO:0000256" key="10">
    <source>
        <dbReference type="ARBA" id="ARBA00022842"/>
    </source>
</evidence>
<feature type="repeat" description="FG-GAP" evidence="22">
    <location>
        <begin position="821"/>
        <end position="879"/>
    </location>
</feature>
<evidence type="ECO:0000256" key="12">
    <source>
        <dbReference type="ARBA" id="ARBA00022989"/>
    </source>
</evidence>
<evidence type="ECO:0000259" key="26">
    <source>
        <dbReference type="PROSITE" id="PS50234"/>
    </source>
</evidence>
<feature type="compositionally biased region" description="Polar residues" evidence="24">
    <location>
        <begin position="29"/>
        <end position="47"/>
    </location>
</feature>
<feature type="domain" description="VWFA" evidence="26">
    <location>
        <begin position="457"/>
        <end position="638"/>
    </location>
</feature>
<comment type="similarity">
    <text evidence="4">Belongs to the calmodulin family.</text>
</comment>
<dbReference type="PANTHER" id="PTHR23220">
    <property type="entry name" value="INTEGRIN ALPHA"/>
    <property type="match status" value="1"/>
</dbReference>
<comment type="subcellular location">
    <subcellularLocation>
        <location evidence="1">Cell projection</location>
        <location evidence="1">Microvillus</location>
    </subcellularLocation>
    <subcellularLocation>
        <location evidence="2 23">Membrane</location>
        <topology evidence="2 23">Single-pass type I membrane protein</topology>
    </subcellularLocation>
</comment>
<dbReference type="Pfam" id="PF20805">
    <property type="entry name" value="Integrin_A_Ig_2"/>
    <property type="match status" value="1"/>
</dbReference>
<dbReference type="PROSITE" id="PS51470">
    <property type="entry name" value="FG_GAP"/>
    <property type="match status" value="5"/>
</dbReference>
<feature type="region of interest" description="Disordered" evidence="24">
    <location>
        <begin position="153"/>
        <end position="176"/>
    </location>
</feature>
<evidence type="ECO:0000256" key="24">
    <source>
        <dbReference type="SAM" id="MobiDB-lite"/>
    </source>
</evidence>
<feature type="region of interest" description="Disordered" evidence="24">
    <location>
        <begin position="389"/>
        <end position="411"/>
    </location>
</feature>
<evidence type="ECO:0000256" key="17">
    <source>
        <dbReference type="ARBA" id="ARBA00023180"/>
    </source>
</evidence>
<dbReference type="PRINTS" id="PR01185">
    <property type="entry name" value="INTEGRINA"/>
</dbReference>
<dbReference type="InterPro" id="IPR000413">
    <property type="entry name" value="Integrin_alpha"/>
</dbReference>
<evidence type="ECO:0000256" key="20">
    <source>
        <dbReference type="ARBA" id="ARBA00064623"/>
    </source>
</evidence>
<keyword evidence="5 23" id="KW-0812">Transmembrane</keyword>
<keyword evidence="9" id="KW-0106">Calcium</keyword>
<dbReference type="GO" id="GO:0005178">
    <property type="term" value="F:integrin binding"/>
    <property type="evidence" value="ECO:0007669"/>
    <property type="project" value="TreeGrafter"/>
</dbReference>
<keyword evidence="28" id="KW-1185">Reference proteome</keyword>
<dbReference type="Pfam" id="PF08441">
    <property type="entry name" value="Integrin_A_Ig_1"/>
    <property type="match status" value="1"/>
</dbReference>
<feature type="transmembrane region" description="Helical" evidence="23">
    <location>
        <begin position="1678"/>
        <end position="1695"/>
    </location>
</feature>
<keyword evidence="7" id="KW-0732">Signal</keyword>
<dbReference type="Gene3D" id="2.60.40.1530">
    <property type="entry name" value="ntegrin, alpha v. Chain A, domain 4"/>
    <property type="match status" value="1"/>
</dbReference>
<comment type="similarity">
    <text evidence="3 23">Belongs to the integrin alpha chain family.</text>
</comment>
<dbReference type="SMART" id="SM00054">
    <property type="entry name" value="EFh"/>
    <property type="match status" value="4"/>
</dbReference>
<evidence type="ECO:0000256" key="6">
    <source>
        <dbReference type="ARBA" id="ARBA00022723"/>
    </source>
</evidence>
<dbReference type="FunFam" id="1.10.238.10:FF:000191">
    <property type="entry name" value="Calmodulin like 4"/>
    <property type="match status" value="1"/>
</dbReference>
<dbReference type="SMART" id="SM00191">
    <property type="entry name" value="Int_alpha"/>
    <property type="match status" value="5"/>
</dbReference>
<evidence type="ECO:0000256" key="16">
    <source>
        <dbReference type="ARBA" id="ARBA00023170"/>
    </source>
</evidence>
<feature type="region of interest" description="Disordered" evidence="24">
    <location>
        <begin position="1"/>
        <end position="73"/>
    </location>
</feature>
<dbReference type="InterPro" id="IPR013517">
    <property type="entry name" value="FG-GAP"/>
</dbReference>
<evidence type="ECO:0000256" key="18">
    <source>
        <dbReference type="ARBA" id="ARBA00023273"/>
    </source>
</evidence>
<keyword evidence="17" id="KW-0325">Glycoprotein</keyword>
<dbReference type="FunFam" id="2.130.10.130:FF:000001">
    <property type="entry name" value="Integrin subunit alpha 10"/>
    <property type="match status" value="1"/>
</dbReference>
<evidence type="ECO:0000256" key="4">
    <source>
        <dbReference type="ARBA" id="ARBA00009763"/>
    </source>
</evidence>
<evidence type="ECO:0000256" key="11">
    <source>
        <dbReference type="ARBA" id="ARBA00022889"/>
    </source>
</evidence>
<evidence type="ECO:0000256" key="14">
    <source>
        <dbReference type="ARBA" id="ARBA00023136"/>
    </source>
</evidence>
<dbReference type="InterPro" id="IPR013519">
    <property type="entry name" value="Int_alpha_beta-p"/>
</dbReference>
<dbReference type="Pfam" id="PF15156">
    <property type="entry name" value="CLN6"/>
    <property type="match status" value="1"/>
</dbReference>
<dbReference type="GO" id="GO:0007229">
    <property type="term" value="P:integrin-mediated signaling pathway"/>
    <property type="evidence" value="ECO:0007669"/>
    <property type="project" value="UniProtKB-KW"/>
</dbReference>
<evidence type="ECO:0000256" key="15">
    <source>
        <dbReference type="ARBA" id="ARBA00023157"/>
    </source>
</evidence>
<feature type="transmembrane region" description="Helical" evidence="23">
    <location>
        <begin position="1435"/>
        <end position="1457"/>
    </location>
</feature>
<keyword evidence="14 23" id="KW-0472">Membrane</keyword>
<keyword evidence="18" id="KW-0966">Cell projection</keyword>
<keyword evidence="12 23" id="KW-1133">Transmembrane helix</keyword>